<feature type="domain" description="Acyl-CoA oxidase/dehydrogenase middle" evidence="7">
    <location>
        <begin position="203"/>
        <end position="319"/>
    </location>
</feature>
<dbReference type="Gene3D" id="2.40.110.20">
    <property type="match status" value="1"/>
</dbReference>
<dbReference type="Pfam" id="PF02770">
    <property type="entry name" value="Acyl-CoA_dh_M"/>
    <property type="match status" value="1"/>
</dbReference>
<feature type="region of interest" description="Disordered" evidence="5">
    <location>
        <begin position="641"/>
        <end position="664"/>
    </location>
</feature>
<evidence type="ECO:0000313" key="9">
    <source>
        <dbReference type="Proteomes" id="UP001310594"/>
    </source>
</evidence>
<proteinExistence type="inferred from homology"/>
<dbReference type="InterPro" id="IPR052904">
    <property type="entry name" value="Acyl-CoA_dehydrogenase-like"/>
</dbReference>
<comment type="similarity">
    <text evidence="1 4">Belongs to the acyl-CoA dehydrogenase family.</text>
</comment>
<dbReference type="GO" id="GO:0003995">
    <property type="term" value="F:acyl-CoA dehydrogenase activity"/>
    <property type="evidence" value="ECO:0007669"/>
    <property type="project" value="TreeGrafter"/>
</dbReference>
<gene>
    <name evidence="8" type="ORF">LTR97_004949</name>
</gene>
<evidence type="ECO:0000259" key="7">
    <source>
        <dbReference type="Pfam" id="PF02770"/>
    </source>
</evidence>
<evidence type="ECO:0008006" key="10">
    <source>
        <dbReference type="Google" id="ProtNLM"/>
    </source>
</evidence>
<keyword evidence="4" id="KW-0560">Oxidoreductase</keyword>
<dbReference type="EMBL" id="JAVRQU010000006">
    <property type="protein sequence ID" value="KAK5702129.1"/>
    <property type="molecule type" value="Genomic_DNA"/>
</dbReference>
<evidence type="ECO:0000259" key="6">
    <source>
        <dbReference type="Pfam" id="PF00441"/>
    </source>
</evidence>
<comment type="caution">
    <text evidence="8">The sequence shown here is derived from an EMBL/GenBank/DDBJ whole genome shotgun (WGS) entry which is preliminary data.</text>
</comment>
<protein>
    <recommendedName>
        <fullName evidence="10">Acyl-CoA dehydrogenase/oxidase C-terminal domain-containing protein</fullName>
    </recommendedName>
</protein>
<name>A0AAN7WE42_9PEZI</name>
<accession>A0AAN7WE42</accession>
<evidence type="ECO:0000256" key="4">
    <source>
        <dbReference type="RuleBase" id="RU362125"/>
    </source>
</evidence>
<evidence type="ECO:0000313" key="8">
    <source>
        <dbReference type="EMBL" id="KAK5702129.1"/>
    </source>
</evidence>
<dbReference type="SUPFAM" id="SSF56645">
    <property type="entry name" value="Acyl-CoA dehydrogenase NM domain-like"/>
    <property type="match status" value="1"/>
</dbReference>
<dbReference type="Proteomes" id="UP001310594">
    <property type="component" value="Unassembled WGS sequence"/>
</dbReference>
<dbReference type="SUPFAM" id="SSF47203">
    <property type="entry name" value="Acyl-CoA dehydrogenase C-terminal domain-like"/>
    <property type="match status" value="1"/>
</dbReference>
<reference evidence="8" key="1">
    <citation type="submission" date="2023-08" db="EMBL/GenBank/DDBJ databases">
        <title>Black Yeasts Isolated from many extreme environments.</title>
        <authorList>
            <person name="Coleine C."/>
            <person name="Stajich J.E."/>
            <person name="Selbmann L."/>
        </authorList>
    </citation>
    <scope>NUCLEOTIDE SEQUENCE</scope>
    <source>
        <strain evidence="8">CCFEE 5810</strain>
    </source>
</reference>
<organism evidence="8 9">
    <name type="scientific">Elasticomyces elasticus</name>
    <dbReference type="NCBI Taxonomy" id="574655"/>
    <lineage>
        <taxon>Eukaryota</taxon>
        <taxon>Fungi</taxon>
        <taxon>Dikarya</taxon>
        <taxon>Ascomycota</taxon>
        <taxon>Pezizomycotina</taxon>
        <taxon>Dothideomycetes</taxon>
        <taxon>Dothideomycetidae</taxon>
        <taxon>Mycosphaerellales</taxon>
        <taxon>Teratosphaeriaceae</taxon>
        <taxon>Elasticomyces</taxon>
    </lineage>
</organism>
<comment type="cofactor">
    <cofactor evidence="4">
        <name>FAD</name>
        <dbReference type="ChEBI" id="CHEBI:57692"/>
    </cofactor>
</comment>
<dbReference type="InterPro" id="IPR036250">
    <property type="entry name" value="AcylCo_DH-like_C"/>
</dbReference>
<dbReference type="PANTHER" id="PTHR42707">
    <property type="entry name" value="ACYL-COA DEHYDROGENASE"/>
    <property type="match status" value="1"/>
</dbReference>
<evidence type="ECO:0000256" key="3">
    <source>
        <dbReference type="ARBA" id="ARBA00022827"/>
    </source>
</evidence>
<evidence type="ECO:0000256" key="1">
    <source>
        <dbReference type="ARBA" id="ARBA00009347"/>
    </source>
</evidence>
<dbReference type="Pfam" id="PF00441">
    <property type="entry name" value="Acyl-CoA_dh_1"/>
    <property type="match status" value="1"/>
</dbReference>
<sequence>MSLTWKTEAYSVRCLTPVMHGIRGLRSPAQPILSRSRRPNARYAHSPSTVDTGFILSLPPLPNPVTSDPAYQRLLAWYIPEPFLKQVLPQLEAFGKEAVSPQVNELISDAERQQPYIKDRNVWGGKVNRLVTSTGWKELGKFGARNGNYIYSASSAVYSCPVSMTSGAARLLAHQIPNLAPEHPFHKVYRRLIARENNWISSQWMTERPGGSDVQNSETFAVHSPLPRQEDSSLSALDRGDWLISGYKFFCSATDCDVALMLAKTESGQLSLFLAPTKRTVTLPDSSPGQETNGIHFHRLKNKMGTKELPTAELELRDVRAWRVGSADRGIATIAILLNVTRTHNFITALSCWRRGMAIAKNFARVRTTIDQPLWTFPMHLRLLASMETKFQGLLQLAFFTTSLLSFADHGSPAQSTSYAPLPEPGRQMKVVQRTLTAAGKAVICKVACVSLQECQEAMGGVGYMDEPDEPEHNISRLYRDTAANMTWEGTTNVLASEVVRHLLKDDHLQIFSTWVEDVVLAKVIDQDVRTALESSWGILKLRLSDGHGDLGAALADGRQLMFSLAWVVSGALLAHDAQRDGNAAACEVARRWILRGEGGVGEYAFPDVVRAGSIGDRQSNRERLNWDCRIVWGVDLPADAATGHRSSSSASSGRPEQQVAARL</sequence>
<dbReference type="PANTHER" id="PTHR42707:SF2">
    <property type="entry name" value="ACD11 DEHYDROGENASE"/>
    <property type="match status" value="1"/>
</dbReference>
<dbReference type="InterPro" id="IPR009075">
    <property type="entry name" value="AcylCo_DH/oxidase_C"/>
</dbReference>
<dbReference type="InterPro" id="IPR006091">
    <property type="entry name" value="Acyl-CoA_Oxase/DH_mid-dom"/>
</dbReference>
<dbReference type="Gene3D" id="1.20.140.10">
    <property type="entry name" value="Butyryl-CoA Dehydrogenase, subunit A, domain 3"/>
    <property type="match status" value="1"/>
</dbReference>
<keyword evidence="2 4" id="KW-0285">Flavoprotein</keyword>
<keyword evidence="3 4" id="KW-0274">FAD</keyword>
<evidence type="ECO:0000256" key="5">
    <source>
        <dbReference type="SAM" id="MobiDB-lite"/>
    </source>
</evidence>
<dbReference type="InterPro" id="IPR009100">
    <property type="entry name" value="AcylCoA_DH/oxidase_NM_dom_sf"/>
</dbReference>
<evidence type="ECO:0000256" key="2">
    <source>
        <dbReference type="ARBA" id="ARBA00022630"/>
    </source>
</evidence>
<feature type="domain" description="Acyl-CoA dehydrogenase/oxidase C-terminal" evidence="6">
    <location>
        <begin position="329"/>
        <end position="503"/>
    </location>
</feature>
<dbReference type="AlphaFoldDB" id="A0AAN7WE42"/>